<dbReference type="InterPro" id="IPR036526">
    <property type="entry name" value="C-N_Hydrolase_sf"/>
</dbReference>
<dbReference type="SUPFAM" id="SSF52402">
    <property type="entry name" value="Adenine nucleotide alpha hydrolases-like"/>
    <property type="match status" value="1"/>
</dbReference>
<dbReference type="PANTHER" id="PTHR23090">
    <property type="entry name" value="NH 3 /GLUTAMINE-DEPENDENT NAD + SYNTHETASE"/>
    <property type="match status" value="1"/>
</dbReference>
<dbReference type="KEGG" id="nur:ATY38_00860"/>
<dbReference type="PIRSF" id="PIRSF006630">
    <property type="entry name" value="NADS_GAT"/>
    <property type="match status" value="1"/>
</dbReference>
<evidence type="ECO:0000256" key="8">
    <source>
        <dbReference type="PIRNR" id="PIRNR006630"/>
    </source>
</evidence>
<evidence type="ECO:0000313" key="12">
    <source>
        <dbReference type="Proteomes" id="UP000182882"/>
    </source>
</evidence>
<evidence type="ECO:0000313" key="11">
    <source>
        <dbReference type="EMBL" id="SDT94355.1"/>
    </source>
</evidence>
<dbReference type="GO" id="GO:0005737">
    <property type="term" value="C:cytoplasm"/>
    <property type="evidence" value="ECO:0007669"/>
    <property type="project" value="InterPro"/>
</dbReference>
<dbReference type="AlphaFoldDB" id="A0A1H2EGT5"/>
<dbReference type="Gene3D" id="3.60.110.10">
    <property type="entry name" value="Carbon-nitrogen hydrolase"/>
    <property type="match status" value="1"/>
</dbReference>
<evidence type="ECO:0000256" key="4">
    <source>
        <dbReference type="ARBA" id="ARBA00022741"/>
    </source>
</evidence>
<comment type="similarity">
    <text evidence="2 7 8">In the C-terminal section; belongs to the NAD synthetase family.</text>
</comment>
<name>A0A1H2EGT5_9PROT</name>
<evidence type="ECO:0000256" key="9">
    <source>
        <dbReference type="RuleBase" id="RU003811"/>
    </source>
</evidence>
<dbReference type="RefSeq" id="WP_062557629.1">
    <property type="nucleotide sequence ID" value="NZ_CP013341.1"/>
</dbReference>
<evidence type="ECO:0000256" key="6">
    <source>
        <dbReference type="ARBA" id="ARBA00023027"/>
    </source>
</evidence>
<dbReference type="PROSITE" id="PS50263">
    <property type="entry name" value="CN_HYDROLASE"/>
    <property type="match status" value="1"/>
</dbReference>
<accession>A0A1H2EGT5</accession>
<evidence type="ECO:0000256" key="5">
    <source>
        <dbReference type="ARBA" id="ARBA00022840"/>
    </source>
</evidence>
<dbReference type="GO" id="GO:0004359">
    <property type="term" value="F:glutaminase activity"/>
    <property type="evidence" value="ECO:0007669"/>
    <property type="project" value="InterPro"/>
</dbReference>
<keyword evidence="4 7" id="KW-0547">Nucleotide-binding</keyword>
<dbReference type="CDD" id="cd00553">
    <property type="entry name" value="NAD_synthase"/>
    <property type="match status" value="1"/>
</dbReference>
<dbReference type="Pfam" id="PF00795">
    <property type="entry name" value="CN_hydrolase"/>
    <property type="match status" value="1"/>
</dbReference>
<comment type="catalytic activity">
    <reaction evidence="7 8">
        <text>deamido-NAD(+) + L-glutamine + ATP + H2O = L-glutamate + AMP + diphosphate + NAD(+) + H(+)</text>
        <dbReference type="Rhea" id="RHEA:24384"/>
        <dbReference type="ChEBI" id="CHEBI:15377"/>
        <dbReference type="ChEBI" id="CHEBI:15378"/>
        <dbReference type="ChEBI" id="CHEBI:29985"/>
        <dbReference type="ChEBI" id="CHEBI:30616"/>
        <dbReference type="ChEBI" id="CHEBI:33019"/>
        <dbReference type="ChEBI" id="CHEBI:57540"/>
        <dbReference type="ChEBI" id="CHEBI:58359"/>
        <dbReference type="ChEBI" id="CHEBI:58437"/>
        <dbReference type="ChEBI" id="CHEBI:456215"/>
        <dbReference type="EC" id="6.3.5.1"/>
    </reaction>
</comment>
<feature type="active site" description="For glutaminase activity" evidence="7">
    <location>
        <position position="108"/>
    </location>
</feature>
<dbReference type="UniPathway" id="UPA00253">
    <property type="reaction ID" value="UER00334"/>
</dbReference>
<feature type="binding site" evidence="7">
    <location>
        <position position="170"/>
    </location>
    <ligand>
        <name>L-glutamine</name>
        <dbReference type="ChEBI" id="CHEBI:58359"/>
    </ligand>
</feature>
<dbReference type="InterPro" id="IPR022310">
    <property type="entry name" value="NAD/GMP_synthase"/>
</dbReference>
<dbReference type="InterPro" id="IPR003694">
    <property type="entry name" value="NAD_synthase"/>
</dbReference>
<comment type="pathway">
    <text evidence="1 7 8">Cofactor biosynthesis; NAD(+) biosynthesis; NAD(+) from deamido-NAD(+) (L-Gln route): step 1/1.</text>
</comment>
<dbReference type="Pfam" id="PF02540">
    <property type="entry name" value="NAD_synthase"/>
    <property type="match status" value="1"/>
</dbReference>
<keyword evidence="12" id="KW-1185">Reference proteome</keyword>
<evidence type="ECO:0000259" key="10">
    <source>
        <dbReference type="PROSITE" id="PS50263"/>
    </source>
</evidence>
<feature type="binding site" evidence="7">
    <location>
        <position position="397"/>
    </location>
    <ligand>
        <name>deamido-NAD(+)</name>
        <dbReference type="ChEBI" id="CHEBI:58437"/>
        <note>ligand shared between two neighboring subunits</note>
    </ligand>
</feature>
<feature type="binding site" evidence="7">
    <location>
        <position position="507"/>
    </location>
    <ligand>
        <name>deamido-NAD(+)</name>
        <dbReference type="ChEBI" id="CHEBI:58437"/>
        <note>ligand shared between two neighboring subunits</note>
    </ligand>
</feature>
<dbReference type="SUPFAM" id="SSF56317">
    <property type="entry name" value="Carbon-nitrogen hydrolase"/>
    <property type="match status" value="1"/>
</dbReference>
<dbReference type="CDD" id="cd07570">
    <property type="entry name" value="GAT_Gln-NAD-synth"/>
    <property type="match status" value="1"/>
</dbReference>
<feature type="binding site" evidence="7">
    <location>
        <position position="176"/>
    </location>
    <ligand>
        <name>L-glutamine</name>
        <dbReference type="ChEBI" id="CHEBI:58359"/>
    </ligand>
</feature>
<dbReference type="GO" id="GO:0008795">
    <property type="term" value="F:NAD+ synthase activity"/>
    <property type="evidence" value="ECO:0007669"/>
    <property type="project" value="UniProtKB-UniRule"/>
</dbReference>
<evidence type="ECO:0000256" key="1">
    <source>
        <dbReference type="ARBA" id="ARBA00005188"/>
    </source>
</evidence>
<dbReference type="PANTHER" id="PTHR23090:SF9">
    <property type="entry name" value="GLUTAMINE-DEPENDENT NAD(+) SYNTHETASE"/>
    <property type="match status" value="1"/>
</dbReference>
<proteinExistence type="inferred from homology"/>
<dbReference type="InterPro" id="IPR014445">
    <property type="entry name" value="Gln-dep_NAD_synthase"/>
</dbReference>
<evidence type="ECO:0000256" key="2">
    <source>
        <dbReference type="ARBA" id="ARBA00007145"/>
    </source>
</evidence>
<keyword evidence="5 7" id="KW-0067">ATP-binding</keyword>
<sequence length="543" mass="60191">MYIAIAQINCTVGDIAGNAAKILVAVKQAQQAGAALIITPELALSGYPPADLLLRETFCQLCQHALIQLAQSIDDITLIVGHPSFDENKLYNAASIIHKGQIQHTYHKRILNKSPFFNETYYFDAGTQPYLFELEGVTFGIDICADFWLGHLPAETDHPQPDIVLVLNASAYHINKQVSRYQTTHQFIKHTGISVIHTNLIGGQDELVFDGASFAMNGQGELTHQLDEFVETIELIEIQNKQPVKGKLMPTQSPVASIYQALCLGVHDYVRKNGFPGVLLGLSGGVDSALALSIAVDALGADQIRTVMMPTRYTADMSLEDANEMVKLLGVKHIECNIEPLFDLYLKKIAEDFHISPDPADFNTMPENIQARIRGTLLMALSNYTGSMVLTTGNKSEMAVGYCTLYGDMAGGFAVLKDISKTLVYQLCEYRNQIQRVIPERIIRRAPSAELRLNQTDQDNLPAYEILDGIIEAYVEKNLTPAEIIALHYDEADVTKVIQLIHSNEYKRRQSPPGIRITHCDFGTAWRYPIVSHSGTWATLTAE</sequence>
<keyword evidence="6 7" id="KW-0520">NAD</keyword>
<dbReference type="InterPro" id="IPR003010">
    <property type="entry name" value="C-N_Hydrolase"/>
</dbReference>
<feature type="binding site" evidence="7">
    <location>
        <begin position="281"/>
        <end position="288"/>
    </location>
    <ligand>
        <name>ATP</name>
        <dbReference type="ChEBI" id="CHEBI:30616"/>
    </ligand>
</feature>
<dbReference type="HAMAP" id="MF_02090">
    <property type="entry name" value="NadE_glutamine_dep"/>
    <property type="match status" value="1"/>
</dbReference>
<feature type="active site" description="Nucleophile; for glutaminase activity" evidence="7">
    <location>
        <position position="144"/>
    </location>
</feature>
<dbReference type="InterPro" id="IPR014729">
    <property type="entry name" value="Rossmann-like_a/b/a_fold"/>
</dbReference>
<dbReference type="EMBL" id="FNLN01000012">
    <property type="protein sequence ID" value="SDT94355.1"/>
    <property type="molecule type" value="Genomic_DNA"/>
</dbReference>
<comment type="similarity">
    <text evidence="9">Belongs to the NAD synthetase family.</text>
</comment>
<reference evidence="12" key="1">
    <citation type="submission" date="2016-10" db="EMBL/GenBank/DDBJ databases">
        <authorList>
            <person name="Varghese N."/>
            <person name="Submissions S."/>
        </authorList>
    </citation>
    <scope>NUCLEOTIDE SEQUENCE [LARGE SCALE GENOMIC DNA]</scope>
    <source>
        <strain evidence="12">Nm10</strain>
    </source>
</reference>
<dbReference type="GO" id="GO:0009435">
    <property type="term" value="P:NAD+ biosynthetic process"/>
    <property type="evidence" value="ECO:0007669"/>
    <property type="project" value="UniProtKB-UniRule"/>
</dbReference>
<evidence type="ECO:0000256" key="7">
    <source>
        <dbReference type="HAMAP-Rule" id="MF_02090"/>
    </source>
</evidence>
<protein>
    <recommendedName>
        <fullName evidence="7 8">Glutamine-dependent NAD(+) synthetase</fullName>
        <ecNumber evidence="7 8">6.3.5.1</ecNumber>
    </recommendedName>
    <alternativeName>
        <fullName evidence="7 8">NAD(+) synthase [glutamine-hydrolyzing]</fullName>
    </alternativeName>
</protein>
<dbReference type="NCBIfam" id="TIGR00552">
    <property type="entry name" value="nadE"/>
    <property type="match status" value="1"/>
</dbReference>
<dbReference type="FunFam" id="3.40.50.620:FF:000106">
    <property type="entry name" value="Glutamine-dependent NAD(+) synthetase"/>
    <property type="match status" value="1"/>
</dbReference>
<feature type="active site" description="Proton acceptor; for glutaminase activity" evidence="7">
    <location>
        <position position="41"/>
    </location>
</feature>
<dbReference type="Gene3D" id="3.40.50.620">
    <property type="entry name" value="HUPs"/>
    <property type="match status" value="1"/>
</dbReference>
<feature type="binding site" evidence="7">
    <location>
        <position position="392"/>
    </location>
    <ligand>
        <name>ATP</name>
        <dbReference type="ChEBI" id="CHEBI:30616"/>
    </ligand>
</feature>
<dbReference type="NCBIfam" id="NF010588">
    <property type="entry name" value="PRK13981.1"/>
    <property type="match status" value="1"/>
</dbReference>
<feature type="domain" description="CN hydrolase" evidence="10">
    <location>
        <begin position="1"/>
        <end position="240"/>
    </location>
</feature>
<keyword evidence="3 7" id="KW-0436">Ligase</keyword>
<evidence type="ECO:0000256" key="3">
    <source>
        <dbReference type="ARBA" id="ARBA00022598"/>
    </source>
</evidence>
<feature type="binding site" evidence="7">
    <location>
        <position position="368"/>
    </location>
    <ligand>
        <name>deamido-NAD(+)</name>
        <dbReference type="ChEBI" id="CHEBI:58437"/>
        <note>ligand shared between two neighboring subunits</note>
    </ligand>
</feature>
<dbReference type="EC" id="6.3.5.1" evidence="7 8"/>
<dbReference type="Proteomes" id="UP000182882">
    <property type="component" value="Unassembled WGS sequence"/>
</dbReference>
<comment type="function">
    <text evidence="7">Catalyzes the ATP-dependent amidation of deamido-NAD to form NAD. Uses L-glutamine as a nitrogen source.</text>
</comment>
<dbReference type="GO" id="GO:0005524">
    <property type="term" value="F:ATP binding"/>
    <property type="evidence" value="ECO:0007669"/>
    <property type="project" value="UniProtKB-UniRule"/>
</dbReference>
<comment type="caution">
    <text evidence="7">Lacks conserved residue(s) required for the propagation of feature annotation.</text>
</comment>
<organism evidence="11 12">
    <name type="scientific">Nitrosomonas ureae</name>
    <dbReference type="NCBI Taxonomy" id="44577"/>
    <lineage>
        <taxon>Bacteria</taxon>
        <taxon>Pseudomonadati</taxon>
        <taxon>Pseudomonadota</taxon>
        <taxon>Betaproteobacteria</taxon>
        <taxon>Nitrosomonadales</taxon>
        <taxon>Nitrosomonadaceae</taxon>
        <taxon>Nitrosomonas</taxon>
    </lineage>
</organism>
<gene>
    <name evidence="7" type="primary">nadE</name>
    <name evidence="11" type="ORF">SAMN05216406_11272</name>
</gene>
<dbReference type="GO" id="GO:0003952">
    <property type="term" value="F:NAD+ synthase (glutamine-hydrolyzing) activity"/>
    <property type="evidence" value="ECO:0007669"/>
    <property type="project" value="UniProtKB-UniRule"/>
</dbReference>